<evidence type="ECO:0000256" key="1">
    <source>
        <dbReference type="SAM" id="MobiDB-lite"/>
    </source>
</evidence>
<dbReference type="AlphaFoldDB" id="U2RV65"/>
<proteinExistence type="predicted"/>
<organism evidence="2 3">
    <name type="scientific">Propionibacterium acidifaciens F0233</name>
    <dbReference type="NCBI Taxonomy" id="553198"/>
    <lineage>
        <taxon>Bacteria</taxon>
        <taxon>Bacillati</taxon>
        <taxon>Actinomycetota</taxon>
        <taxon>Actinomycetes</taxon>
        <taxon>Propionibacteriales</taxon>
        <taxon>Propionibacteriaceae</taxon>
        <taxon>Propionibacterium</taxon>
    </lineage>
</organism>
<accession>U2RV65</accession>
<gene>
    <name evidence="2" type="ORF">HMPREF0682_0759</name>
</gene>
<feature type="compositionally biased region" description="Low complexity" evidence="1">
    <location>
        <begin position="185"/>
        <end position="195"/>
    </location>
</feature>
<feature type="compositionally biased region" description="Low complexity" evidence="1">
    <location>
        <begin position="67"/>
        <end position="76"/>
    </location>
</feature>
<evidence type="ECO:0000313" key="2">
    <source>
        <dbReference type="EMBL" id="ERK54527.1"/>
    </source>
</evidence>
<dbReference type="Proteomes" id="UP000017052">
    <property type="component" value="Unassembled WGS sequence"/>
</dbReference>
<feature type="compositionally biased region" description="Basic and acidic residues" evidence="1">
    <location>
        <begin position="82"/>
        <end position="98"/>
    </location>
</feature>
<sequence>MAPSWHAEGPASGRGRAAAEAVDGTARAPDRSGVRTRRPGAGGMARPCAPETGLARRGPEREDCCTSASRRAGAGAPPLPGRAEEVRSWHEDEPDGSRRSSGHCSGWPICTATAPSGTRRSCGPRRVAASGPEDLVRTPATDLIESACDPRSSRSSEGLVRMPPAITGRARSAVLDARPRWPESRATPTTRAPHPTGEPVSGRRARATPTPP</sequence>
<feature type="region of interest" description="Disordered" evidence="1">
    <location>
        <begin position="1"/>
        <end position="212"/>
    </location>
</feature>
<evidence type="ECO:0000313" key="3">
    <source>
        <dbReference type="Proteomes" id="UP000017052"/>
    </source>
</evidence>
<protein>
    <submittedName>
        <fullName evidence="2">Uncharacterized protein</fullName>
    </submittedName>
</protein>
<feature type="non-terminal residue" evidence="2">
    <location>
        <position position="212"/>
    </location>
</feature>
<reference evidence="2" key="1">
    <citation type="submission" date="2013-08" db="EMBL/GenBank/DDBJ databases">
        <authorList>
            <person name="Durkin A.S."/>
            <person name="Haft D.R."/>
            <person name="McCorrison J."/>
            <person name="Torralba M."/>
            <person name="Gillis M."/>
            <person name="Haft D.H."/>
            <person name="Methe B."/>
            <person name="Sutton G."/>
            <person name="Nelson K.E."/>
        </authorList>
    </citation>
    <scope>NUCLEOTIDE SEQUENCE [LARGE SCALE GENOMIC DNA]</scope>
    <source>
        <strain evidence="2">F0233</strain>
    </source>
</reference>
<comment type="caution">
    <text evidence="2">The sequence shown here is derived from an EMBL/GenBank/DDBJ whole genome shotgun (WGS) entry which is preliminary data.</text>
</comment>
<name>U2RV65_9ACTN</name>
<keyword evidence="3" id="KW-1185">Reference proteome</keyword>
<dbReference type="EMBL" id="ACVN02000213">
    <property type="protein sequence ID" value="ERK54527.1"/>
    <property type="molecule type" value="Genomic_DNA"/>
</dbReference>